<dbReference type="EMBL" id="JAUTBL010000002">
    <property type="protein sequence ID" value="MDQ1187133.1"/>
    <property type="molecule type" value="Genomic_DNA"/>
</dbReference>
<organism evidence="6 7">
    <name type="scientific">Agrobacterium larrymoorei</name>
    <dbReference type="NCBI Taxonomy" id="160699"/>
    <lineage>
        <taxon>Bacteria</taxon>
        <taxon>Pseudomonadati</taxon>
        <taxon>Pseudomonadota</taxon>
        <taxon>Alphaproteobacteria</taxon>
        <taxon>Hyphomicrobiales</taxon>
        <taxon>Rhizobiaceae</taxon>
        <taxon>Rhizobium/Agrobacterium group</taxon>
        <taxon>Agrobacterium</taxon>
    </lineage>
</organism>
<feature type="transmembrane region" description="Helical" evidence="3">
    <location>
        <begin position="57"/>
        <end position="75"/>
    </location>
</feature>
<dbReference type="InterPro" id="IPR050739">
    <property type="entry name" value="MFP"/>
</dbReference>
<evidence type="ECO:0000256" key="3">
    <source>
        <dbReference type="SAM" id="Phobius"/>
    </source>
</evidence>
<dbReference type="Pfam" id="PF25963">
    <property type="entry name" value="Beta-barrel_AAEA"/>
    <property type="match status" value="1"/>
</dbReference>
<evidence type="ECO:0000256" key="2">
    <source>
        <dbReference type="SAM" id="MobiDB-lite"/>
    </source>
</evidence>
<dbReference type="RefSeq" id="WP_306934444.1">
    <property type="nucleotide sequence ID" value="NZ_JAUTBL010000002.1"/>
</dbReference>
<evidence type="ECO:0000256" key="1">
    <source>
        <dbReference type="SAM" id="Coils"/>
    </source>
</evidence>
<keyword evidence="3" id="KW-1133">Transmembrane helix</keyword>
<keyword evidence="3" id="KW-0812">Transmembrane</keyword>
<keyword evidence="1" id="KW-0175">Coiled coil</keyword>
<dbReference type="Gene3D" id="1.10.287.470">
    <property type="entry name" value="Helix hairpin bin"/>
    <property type="match status" value="1"/>
</dbReference>
<dbReference type="InterPro" id="IPR058634">
    <property type="entry name" value="AaeA-lik-b-barrel"/>
</dbReference>
<protein>
    <submittedName>
        <fullName evidence="6">Membrane fusion protein (Multidrug efflux system)</fullName>
    </submittedName>
</protein>
<evidence type="ECO:0000259" key="4">
    <source>
        <dbReference type="Pfam" id="PF25917"/>
    </source>
</evidence>
<proteinExistence type="predicted"/>
<keyword evidence="3" id="KW-0472">Membrane</keyword>
<evidence type="ECO:0000313" key="6">
    <source>
        <dbReference type="EMBL" id="MDQ1187133.1"/>
    </source>
</evidence>
<dbReference type="InterPro" id="IPR058625">
    <property type="entry name" value="MdtA-like_BSH"/>
</dbReference>
<gene>
    <name evidence="6" type="ORF">QE408_004276</name>
</gene>
<dbReference type="PANTHER" id="PTHR30386">
    <property type="entry name" value="MEMBRANE FUSION SUBUNIT OF EMRAB-TOLC MULTIDRUG EFFLUX PUMP"/>
    <property type="match status" value="1"/>
</dbReference>
<dbReference type="Gene3D" id="2.40.50.100">
    <property type="match status" value="1"/>
</dbReference>
<evidence type="ECO:0000313" key="7">
    <source>
        <dbReference type="Proteomes" id="UP001224781"/>
    </source>
</evidence>
<evidence type="ECO:0000259" key="5">
    <source>
        <dbReference type="Pfam" id="PF25963"/>
    </source>
</evidence>
<comment type="caution">
    <text evidence="6">The sequence shown here is derived from an EMBL/GenBank/DDBJ whole genome shotgun (WGS) entry which is preliminary data.</text>
</comment>
<feature type="coiled-coil region" evidence="1">
    <location>
        <begin position="202"/>
        <end position="257"/>
    </location>
</feature>
<feature type="region of interest" description="Disordered" evidence="2">
    <location>
        <begin position="1"/>
        <end position="48"/>
    </location>
</feature>
<sequence>MSSQKSGAVRAINSSEEAEAQTRVQAEARTEENRPADAAKAAAPVQPPVQKKKRKPFLLPIIGLALLAGAAWYGYDYWTTGRFMVSTDDAYVHGDIAVISPKVSGYVAKVDIVANQQVKAGDPLVTLDDGDYRLALEQAEAQLATQQLSLNRIDAQIAGGEAALAQAVAQKGALDAALQGAEINNKRATELQSKDVGTAASADNARIALEQAKANLAAGQANVVAAEANIALLKAQRKEAEGSIKSLELARDKAARDLSFTVLRAPYDGVIGNLSVQTGDLVSAGKRLASLVPMNQLYVDANFKETQLAEVVPGSKVKVHVDAFDDDAIEGTVQSISPASGSVFSMLPPENATGNFTKVIQRVPVRIVLSKEDIDKHHLRAGLSVVVDVDTRTAPKQADTQAAQNQSK</sequence>
<dbReference type="PANTHER" id="PTHR30386:SF24">
    <property type="entry name" value="MULTIDRUG RESISTANCE EFFLUX PUMP"/>
    <property type="match status" value="1"/>
</dbReference>
<keyword evidence="7" id="KW-1185">Reference proteome</keyword>
<feature type="domain" description="Multidrug resistance protein MdtA-like barrel-sandwich hybrid" evidence="4">
    <location>
        <begin position="97"/>
        <end position="291"/>
    </location>
</feature>
<accession>A0ABU0UQW3</accession>
<name>A0ABU0UQW3_9HYPH</name>
<dbReference type="Proteomes" id="UP001224781">
    <property type="component" value="Unassembled WGS sequence"/>
</dbReference>
<dbReference type="Gene3D" id="2.40.30.170">
    <property type="match status" value="1"/>
</dbReference>
<dbReference type="SUPFAM" id="SSF111369">
    <property type="entry name" value="HlyD-like secretion proteins"/>
    <property type="match status" value="2"/>
</dbReference>
<feature type="domain" description="p-hydroxybenzoic acid efflux pump subunit AaeA-like beta-barrel" evidence="5">
    <location>
        <begin position="297"/>
        <end position="389"/>
    </location>
</feature>
<dbReference type="Pfam" id="PF25917">
    <property type="entry name" value="BSH_RND"/>
    <property type="match status" value="1"/>
</dbReference>
<feature type="compositionally biased region" description="Basic and acidic residues" evidence="2">
    <location>
        <begin position="26"/>
        <end position="37"/>
    </location>
</feature>
<reference evidence="6 7" key="1">
    <citation type="submission" date="2023-07" db="EMBL/GenBank/DDBJ databases">
        <title>Functional and genomic diversity of the sorghum phyllosphere microbiome.</title>
        <authorList>
            <person name="Shade A."/>
        </authorList>
    </citation>
    <scope>NUCLEOTIDE SEQUENCE [LARGE SCALE GENOMIC DNA]</scope>
    <source>
        <strain evidence="6 7">SORGH_AS_1126</strain>
    </source>
</reference>